<accession>A0A0M9WQU7</accession>
<sequence length="136" mass="14480">MPVTQLVKPTIDIGVVTVNQDAMVNFYGNVLGFPALPDVPMEGFLVKRFQVGDCVLKIVQFENEPGGRSVAGGLGDSTGLRYWTVSVNNLDALLAAVEDAGQKIVEGPTEVRPGVRIALVGDPDGNLVEFVDRPIS</sequence>
<dbReference type="InterPro" id="IPR029068">
    <property type="entry name" value="Glyas_Bleomycin-R_OHBP_Dase"/>
</dbReference>
<evidence type="ECO:0000313" key="3">
    <source>
        <dbReference type="Proteomes" id="UP000037712"/>
    </source>
</evidence>
<dbReference type="EMBL" id="AZYO01000001">
    <property type="protein sequence ID" value="KOS58190.1"/>
    <property type="molecule type" value="Genomic_DNA"/>
</dbReference>
<dbReference type="SUPFAM" id="SSF54593">
    <property type="entry name" value="Glyoxalase/Bleomycin resistance protein/Dihydroxybiphenyl dioxygenase"/>
    <property type="match status" value="1"/>
</dbReference>
<dbReference type="InterPro" id="IPR037523">
    <property type="entry name" value="VOC_core"/>
</dbReference>
<dbReference type="Proteomes" id="UP000037712">
    <property type="component" value="Unassembled WGS sequence"/>
</dbReference>
<dbReference type="AlphaFoldDB" id="A0A0M9WQU7"/>
<dbReference type="CDD" id="cd06587">
    <property type="entry name" value="VOC"/>
    <property type="match status" value="1"/>
</dbReference>
<dbReference type="Pfam" id="PF00903">
    <property type="entry name" value="Glyoxalase"/>
    <property type="match status" value="1"/>
</dbReference>
<organism evidence="2 3">
    <name type="scientific">Rhodococcus rhodochrous KG-21</name>
    <dbReference type="NCBI Taxonomy" id="1441923"/>
    <lineage>
        <taxon>Bacteria</taxon>
        <taxon>Bacillati</taxon>
        <taxon>Actinomycetota</taxon>
        <taxon>Actinomycetes</taxon>
        <taxon>Mycobacteriales</taxon>
        <taxon>Nocardiaceae</taxon>
        <taxon>Rhodococcus</taxon>
    </lineage>
</organism>
<dbReference type="Gene3D" id="3.10.180.10">
    <property type="entry name" value="2,3-Dihydroxybiphenyl 1,2-Dioxygenase, domain 1"/>
    <property type="match status" value="1"/>
</dbReference>
<evidence type="ECO:0000313" key="2">
    <source>
        <dbReference type="EMBL" id="KOS58190.1"/>
    </source>
</evidence>
<dbReference type="InterPro" id="IPR004360">
    <property type="entry name" value="Glyas_Fos-R_dOase_dom"/>
</dbReference>
<reference evidence="2 3" key="1">
    <citation type="journal article" date="2015" name="Genome Announc.">
        <title>Draft Genome Sequence of Rhodococcus rhodochrous Strain KG-21, a Soil Isolate from Oil Fields of Krishna-Godavari Basin, India.</title>
        <authorList>
            <person name="Dawar C."/>
            <person name="Aggarwal R.K."/>
        </authorList>
    </citation>
    <scope>NUCLEOTIDE SEQUENCE [LARGE SCALE GENOMIC DNA]</scope>
    <source>
        <strain evidence="2 3">KG-21</strain>
    </source>
</reference>
<dbReference type="PROSITE" id="PS51819">
    <property type="entry name" value="VOC"/>
    <property type="match status" value="1"/>
</dbReference>
<proteinExistence type="predicted"/>
<dbReference type="PATRIC" id="fig|1441923.3.peg.248"/>
<comment type="caution">
    <text evidence="2">The sequence shown here is derived from an EMBL/GenBank/DDBJ whole genome shotgun (WGS) entry which is preliminary data.</text>
</comment>
<feature type="domain" description="VOC" evidence="1">
    <location>
        <begin position="9"/>
        <end position="133"/>
    </location>
</feature>
<gene>
    <name evidence="2" type="ORF">Z051_01105</name>
</gene>
<dbReference type="RefSeq" id="WP_054370933.1">
    <property type="nucleotide sequence ID" value="NZ_AZYO01000001.1"/>
</dbReference>
<reference evidence="3" key="2">
    <citation type="submission" date="2015-01" db="EMBL/GenBank/DDBJ databases">
        <title>Draft genome sequence of potential hydrocarbon metabolising strain of Rhodococcus rhodochrous.</title>
        <authorList>
            <person name="Aggarwal R.K."/>
            <person name="Dawar C."/>
        </authorList>
    </citation>
    <scope>NUCLEOTIDE SEQUENCE [LARGE SCALE GENOMIC DNA]</scope>
    <source>
        <strain evidence="3">KG-21</strain>
    </source>
</reference>
<name>A0A0M9WQU7_RHORH</name>
<evidence type="ECO:0000259" key="1">
    <source>
        <dbReference type="PROSITE" id="PS51819"/>
    </source>
</evidence>
<protein>
    <recommendedName>
        <fullName evidence="1">VOC domain-containing protein</fullName>
    </recommendedName>
</protein>